<organism evidence="2 3">
    <name type="scientific">Novosphingobium pituita</name>
    <dbReference type="NCBI Taxonomy" id="3056842"/>
    <lineage>
        <taxon>Bacteria</taxon>
        <taxon>Pseudomonadati</taxon>
        <taxon>Pseudomonadota</taxon>
        <taxon>Alphaproteobacteria</taxon>
        <taxon>Sphingomonadales</taxon>
        <taxon>Sphingomonadaceae</taxon>
        <taxon>Novosphingobium</taxon>
    </lineage>
</organism>
<keyword evidence="1" id="KW-1133">Transmembrane helix</keyword>
<proteinExistence type="predicted"/>
<keyword evidence="1" id="KW-0472">Membrane</keyword>
<evidence type="ECO:0008006" key="4">
    <source>
        <dbReference type="Google" id="ProtNLM"/>
    </source>
</evidence>
<evidence type="ECO:0000256" key="1">
    <source>
        <dbReference type="SAM" id="Phobius"/>
    </source>
</evidence>
<feature type="transmembrane region" description="Helical" evidence="1">
    <location>
        <begin position="53"/>
        <end position="72"/>
    </location>
</feature>
<reference evidence="2 3" key="1">
    <citation type="submission" date="2023-06" db="EMBL/GenBank/DDBJ databases">
        <title>Draft genome sequence of Novosphingobium sp. strain IK01.</title>
        <authorList>
            <person name="Hatamoto M."/>
            <person name="Ikarashi T."/>
            <person name="Yamaguchi T."/>
        </authorList>
    </citation>
    <scope>NUCLEOTIDE SEQUENCE [LARGE SCALE GENOMIC DNA]</scope>
    <source>
        <strain evidence="2 3">IK01</strain>
    </source>
</reference>
<sequence length="92" mass="10246">MRWTSMLAIYALFWVLSGFLVLPFGLRTPEEAGQDIGRGHVASAPVNFRPGRVALRATVLSLALFALFYANFREGWVSAADLDWTRWLGASD</sequence>
<dbReference type="EMBL" id="BTFW01000001">
    <property type="protein sequence ID" value="GMM60366.1"/>
    <property type="molecule type" value="Genomic_DNA"/>
</dbReference>
<feature type="transmembrane region" description="Helical" evidence="1">
    <location>
        <begin position="7"/>
        <end position="26"/>
    </location>
</feature>
<dbReference type="InterPro" id="IPR009935">
    <property type="entry name" value="DUF1467"/>
</dbReference>
<keyword evidence="1" id="KW-0812">Transmembrane</keyword>
<name>A0ABQ6P583_9SPHN</name>
<evidence type="ECO:0000313" key="2">
    <source>
        <dbReference type="EMBL" id="GMM60366.1"/>
    </source>
</evidence>
<evidence type="ECO:0000313" key="3">
    <source>
        <dbReference type="Proteomes" id="UP001187221"/>
    </source>
</evidence>
<accession>A0ABQ6P583</accession>
<keyword evidence="3" id="KW-1185">Reference proteome</keyword>
<gene>
    <name evidence="2" type="ORF">NUTIK01_11430</name>
</gene>
<dbReference type="RefSeq" id="WP_317974166.1">
    <property type="nucleotide sequence ID" value="NZ_BTFW01000001.1"/>
</dbReference>
<dbReference type="Proteomes" id="UP001187221">
    <property type="component" value="Unassembled WGS sequence"/>
</dbReference>
<comment type="caution">
    <text evidence="2">The sequence shown here is derived from an EMBL/GenBank/DDBJ whole genome shotgun (WGS) entry which is preliminary data.</text>
</comment>
<protein>
    <recommendedName>
        <fullName evidence="4">DUF1467 family protein</fullName>
    </recommendedName>
</protein>
<dbReference type="Pfam" id="PF07330">
    <property type="entry name" value="DUF1467"/>
    <property type="match status" value="1"/>
</dbReference>